<protein>
    <submittedName>
        <fullName evidence="1">Spermatogenesis-associated protein 1</fullName>
    </submittedName>
</protein>
<reference evidence="1 2" key="1">
    <citation type="journal article" date="2021" name="Elife">
        <title>Chloroplast acquisition without the gene transfer in kleptoplastic sea slugs, Plakobranchus ocellatus.</title>
        <authorList>
            <person name="Maeda T."/>
            <person name="Takahashi S."/>
            <person name="Yoshida T."/>
            <person name="Shimamura S."/>
            <person name="Takaki Y."/>
            <person name="Nagai Y."/>
            <person name="Toyoda A."/>
            <person name="Suzuki Y."/>
            <person name="Arimoto A."/>
            <person name="Ishii H."/>
            <person name="Satoh N."/>
            <person name="Nishiyama T."/>
            <person name="Hasebe M."/>
            <person name="Maruyama T."/>
            <person name="Minagawa J."/>
            <person name="Obokata J."/>
            <person name="Shigenobu S."/>
        </authorList>
    </citation>
    <scope>NUCLEOTIDE SEQUENCE [LARGE SCALE GENOMIC DNA]</scope>
</reference>
<dbReference type="PANTHER" id="PTHR14421">
    <property type="entry name" value="SPERMATOGENESIS-ASSOCIATED PROTEIN 1"/>
    <property type="match status" value="1"/>
</dbReference>
<dbReference type="PANTHER" id="PTHR14421:SF3">
    <property type="entry name" value="SPERMATOGENESIS-ASSOCIATED PROTEIN 1"/>
    <property type="match status" value="1"/>
</dbReference>
<dbReference type="AlphaFoldDB" id="A0AAV4HA07"/>
<organism evidence="1 2">
    <name type="scientific">Elysia marginata</name>
    <dbReference type="NCBI Taxonomy" id="1093978"/>
    <lineage>
        <taxon>Eukaryota</taxon>
        <taxon>Metazoa</taxon>
        <taxon>Spiralia</taxon>
        <taxon>Lophotrochozoa</taxon>
        <taxon>Mollusca</taxon>
        <taxon>Gastropoda</taxon>
        <taxon>Heterobranchia</taxon>
        <taxon>Euthyneura</taxon>
        <taxon>Panpulmonata</taxon>
        <taxon>Sacoglossa</taxon>
        <taxon>Placobranchoidea</taxon>
        <taxon>Plakobranchidae</taxon>
        <taxon>Elysia</taxon>
    </lineage>
</organism>
<keyword evidence="2" id="KW-1185">Reference proteome</keyword>
<evidence type="ECO:0000313" key="2">
    <source>
        <dbReference type="Proteomes" id="UP000762676"/>
    </source>
</evidence>
<comment type="caution">
    <text evidence="1">The sequence shown here is derived from an EMBL/GenBank/DDBJ whole genome shotgun (WGS) entry which is preliminary data.</text>
</comment>
<dbReference type="InterPro" id="IPR039062">
    <property type="entry name" value="SPAT1"/>
</dbReference>
<dbReference type="EMBL" id="BMAT01005532">
    <property type="protein sequence ID" value="GFR95037.1"/>
    <property type="molecule type" value="Genomic_DNA"/>
</dbReference>
<dbReference type="Proteomes" id="UP000762676">
    <property type="component" value="Unassembled WGS sequence"/>
</dbReference>
<sequence length="110" mass="12697">MHDSQSMGTIASLLCDLHVYKVPPDLWRENFNNILNNVVTETISIGIIRVPSETRLADLRDEIIQQLQPDDMGPRDWVFLRSVGRSLTRLRTKQEYQLKAKHFLPPVVSL</sequence>
<proteinExistence type="predicted"/>
<name>A0AAV4HA07_9GAST</name>
<gene>
    <name evidence="1" type="ORF">ElyMa_002682800</name>
</gene>
<evidence type="ECO:0000313" key="1">
    <source>
        <dbReference type="EMBL" id="GFR95037.1"/>
    </source>
</evidence>
<accession>A0AAV4HA07</accession>